<keyword evidence="3 5" id="KW-0413">Isomerase</keyword>
<sequence>MRIPIAILLGCWSVAASFSQPTADGIYALFDTSEGQITTRLFYKEAPISCANFIGLAEGSIILWDANGEPIATPFYDGLTLHRAIPDFIVQGGDPLGDGYGGPGYYWPDEVRPDLNHDRPGTLSMANSGPNTNGSQFFFTLEAVPEFDGLYNVFGETIDGLETLESISQLPTTGPANTVSDPDHLLESPVAINSIQILRIGAEAEAFHYQPHLFPERFPADIELVRQPKTDPKLRVHSLPSARYQVETSEDLENWSHAGTIAGKFDEGDTHDLEITQELHNGKPAHFKRVSEIYGHLSRDASGSTLTVTTGEGEEAYTETIDFAAEQTATYSVPDLSYDADYVWYELSDGRTQVWIYLLGTDSSIPEIQYFLEWTSHNGGYVYIRDATPDYVEGESPDDWVLEGSFTFE</sequence>
<evidence type="ECO:0000313" key="6">
    <source>
        <dbReference type="Proteomes" id="UP000617628"/>
    </source>
</evidence>
<keyword evidence="6" id="KW-1185">Reference proteome</keyword>
<organism evidence="5 6">
    <name type="scientific">Pelagicoccus mobilis</name>
    <dbReference type="NCBI Taxonomy" id="415221"/>
    <lineage>
        <taxon>Bacteria</taxon>
        <taxon>Pseudomonadati</taxon>
        <taxon>Verrucomicrobiota</taxon>
        <taxon>Opitutia</taxon>
        <taxon>Puniceicoccales</taxon>
        <taxon>Pelagicoccaceae</taxon>
        <taxon>Pelagicoccus</taxon>
    </lineage>
</organism>
<evidence type="ECO:0000313" key="5">
    <source>
        <dbReference type="EMBL" id="MBK1875736.1"/>
    </source>
</evidence>
<dbReference type="AlphaFoldDB" id="A0A934VJL1"/>
<dbReference type="Proteomes" id="UP000617628">
    <property type="component" value="Unassembled WGS sequence"/>
</dbReference>
<dbReference type="GO" id="GO:0003755">
    <property type="term" value="F:peptidyl-prolyl cis-trans isomerase activity"/>
    <property type="evidence" value="ECO:0007669"/>
    <property type="project" value="UniProtKB-KW"/>
</dbReference>
<dbReference type="PRINTS" id="PR00153">
    <property type="entry name" value="CSAPPISMRASE"/>
</dbReference>
<evidence type="ECO:0000256" key="2">
    <source>
        <dbReference type="ARBA" id="ARBA00023110"/>
    </source>
</evidence>
<dbReference type="InterPro" id="IPR029000">
    <property type="entry name" value="Cyclophilin-like_dom_sf"/>
</dbReference>
<keyword evidence="2" id="KW-0697">Rotamase</keyword>
<dbReference type="Gene3D" id="2.40.100.10">
    <property type="entry name" value="Cyclophilin-like"/>
    <property type="match status" value="1"/>
</dbReference>
<evidence type="ECO:0000256" key="1">
    <source>
        <dbReference type="ARBA" id="ARBA00013194"/>
    </source>
</evidence>
<dbReference type="InterPro" id="IPR002130">
    <property type="entry name" value="Cyclophilin-type_PPIase_dom"/>
</dbReference>
<dbReference type="Pfam" id="PF00160">
    <property type="entry name" value="Pro_isomerase"/>
    <property type="match status" value="1"/>
</dbReference>
<dbReference type="PROSITE" id="PS50072">
    <property type="entry name" value="CSA_PPIASE_2"/>
    <property type="match status" value="1"/>
</dbReference>
<dbReference type="SUPFAM" id="SSF50891">
    <property type="entry name" value="Cyclophilin-like"/>
    <property type="match status" value="1"/>
</dbReference>
<dbReference type="EC" id="5.2.1.8" evidence="1"/>
<name>A0A934VJL1_9BACT</name>
<dbReference type="PANTHER" id="PTHR45625">
    <property type="entry name" value="PEPTIDYL-PROLYL CIS-TRANS ISOMERASE-RELATED"/>
    <property type="match status" value="1"/>
</dbReference>
<gene>
    <name evidence="5" type="ORF">JIN87_02590</name>
</gene>
<evidence type="ECO:0000256" key="3">
    <source>
        <dbReference type="ARBA" id="ARBA00023235"/>
    </source>
</evidence>
<dbReference type="EMBL" id="JAENIL010000003">
    <property type="protein sequence ID" value="MBK1875736.1"/>
    <property type="molecule type" value="Genomic_DNA"/>
</dbReference>
<evidence type="ECO:0000259" key="4">
    <source>
        <dbReference type="PROSITE" id="PS50072"/>
    </source>
</evidence>
<dbReference type="RefSeq" id="WP_200353953.1">
    <property type="nucleotide sequence ID" value="NZ_JAENIL010000003.1"/>
</dbReference>
<dbReference type="InterPro" id="IPR044666">
    <property type="entry name" value="Cyclophilin_A-like"/>
</dbReference>
<dbReference type="PANTHER" id="PTHR45625:SF4">
    <property type="entry name" value="PEPTIDYLPROLYL ISOMERASE DOMAIN AND WD REPEAT-CONTAINING PROTEIN 1"/>
    <property type="match status" value="1"/>
</dbReference>
<protein>
    <recommendedName>
        <fullName evidence="1">peptidylprolyl isomerase</fullName>
        <ecNumber evidence="1">5.2.1.8</ecNumber>
    </recommendedName>
</protein>
<dbReference type="CDD" id="cd00317">
    <property type="entry name" value="cyclophilin"/>
    <property type="match status" value="1"/>
</dbReference>
<comment type="caution">
    <text evidence="5">The sequence shown here is derived from an EMBL/GenBank/DDBJ whole genome shotgun (WGS) entry which is preliminary data.</text>
</comment>
<proteinExistence type="predicted"/>
<reference evidence="5" key="1">
    <citation type="submission" date="2021-01" db="EMBL/GenBank/DDBJ databases">
        <title>Modified the classification status of verrucomicrobia.</title>
        <authorList>
            <person name="Feng X."/>
        </authorList>
    </citation>
    <scope>NUCLEOTIDE SEQUENCE</scope>
    <source>
        <strain evidence="5">KCTC 13126</strain>
    </source>
</reference>
<accession>A0A934VJL1</accession>
<feature type="domain" description="PPIase cyclophilin-type" evidence="4">
    <location>
        <begin position="35"/>
        <end position="197"/>
    </location>
</feature>